<dbReference type="AlphaFoldDB" id="K9ZZP3"/>
<dbReference type="PATRIC" id="fig|937777.3.peg.845"/>
<dbReference type="GO" id="GO:0044206">
    <property type="term" value="P:UMP salvage"/>
    <property type="evidence" value="ECO:0007669"/>
    <property type="project" value="UniProtKB-UniRule"/>
</dbReference>
<proteinExistence type="inferred from homology"/>
<evidence type="ECO:0000313" key="19">
    <source>
        <dbReference type="EMBL" id="AFZ66412.1"/>
    </source>
</evidence>
<comment type="pathway">
    <text evidence="3 16 17">Pyrimidine metabolism; CTP biosynthesis via salvage pathway; CTP from cytidine: step 1/3.</text>
</comment>
<evidence type="ECO:0000256" key="9">
    <source>
        <dbReference type="ARBA" id="ARBA00022741"/>
    </source>
</evidence>
<keyword evidence="9 16" id="KW-0547">Nucleotide-binding</keyword>
<evidence type="ECO:0000256" key="4">
    <source>
        <dbReference type="ARBA" id="ARBA00005408"/>
    </source>
</evidence>
<dbReference type="GO" id="GO:0044211">
    <property type="term" value="P:CTP salvage"/>
    <property type="evidence" value="ECO:0007669"/>
    <property type="project" value="UniProtKB-UniRule"/>
</dbReference>
<evidence type="ECO:0000256" key="8">
    <source>
        <dbReference type="ARBA" id="ARBA00022679"/>
    </source>
</evidence>
<dbReference type="InterPro" id="IPR026008">
    <property type="entry name" value="Uridine_kinase"/>
</dbReference>
<reference evidence="20" key="1">
    <citation type="submission" date="2012-03" db="EMBL/GenBank/DDBJ databases">
        <title>Complete sequence of chromosome of Deinococcus peraridilitoris DSM 19664.</title>
        <authorList>
            <person name="Lucas S."/>
            <person name="Copeland A."/>
            <person name="Lapidus A."/>
            <person name="Glavina del Rio T."/>
            <person name="Dalin E."/>
            <person name="Tice H."/>
            <person name="Bruce D."/>
            <person name="Goodwin L."/>
            <person name="Pitluck S."/>
            <person name="Peters L."/>
            <person name="Mikhailova N."/>
            <person name="Lu M."/>
            <person name="Kyrpides N."/>
            <person name="Mavromatis K."/>
            <person name="Ivanova N."/>
            <person name="Brettin T."/>
            <person name="Detter J.C."/>
            <person name="Han C."/>
            <person name="Larimer F."/>
            <person name="Land M."/>
            <person name="Hauser L."/>
            <person name="Markowitz V."/>
            <person name="Cheng J.-F."/>
            <person name="Hugenholtz P."/>
            <person name="Woyke T."/>
            <person name="Wu D."/>
            <person name="Pukall R."/>
            <person name="Steenblock K."/>
            <person name="Brambilla E."/>
            <person name="Klenk H.-P."/>
            <person name="Eisen J.A."/>
        </authorList>
    </citation>
    <scope>NUCLEOTIDE SEQUENCE [LARGE SCALE GENOMIC DNA]</scope>
    <source>
        <strain evidence="20">DSM 19664 / LMG 22246 / CIP 109416 / KR-200</strain>
    </source>
</reference>
<dbReference type="Proteomes" id="UP000010467">
    <property type="component" value="Chromosome"/>
</dbReference>
<gene>
    <name evidence="16" type="primary">udk</name>
    <name evidence="19" type="ordered locus">Deipe_0838</name>
</gene>
<protein>
    <recommendedName>
        <fullName evidence="6 16">Uridine kinase</fullName>
        <ecNumber evidence="5 16">2.7.1.48</ecNumber>
    </recommendedName>
    <alternativeName>
        <fullName evidence="12 16">Cytidine monophosphokinase</fullName>
    </alternativeName>
    <alternativeName>
        <fullName evidence="13 16">Uridine monophosphokinase</fullName>
    </alternativeName>
</protein>
<evidence type="ECO:0000256" key="2">
    <source>
        <dbReference type="ARBA" id="ARBA00004690"/>
    </source>
</evidence>
<evidence type="ECO:0000256" key="12">
    <source>
        <dbReference type="ARBA" id="ARBA00030641"/>
    </source>
</evidence>
<dbReference type="CDD" id="cd02023">
    <property type="entry name" value="UMPK"/>
    <property type="match status" value="1"/>
</dbReference>
<dbReference type="EC" id="2.7.1.48" evidence="5 16"/>
<keyword evidence="11 16" id="KW-0067">ATP-binding</keyword>
<dbReference type="HAMAP" id="MF_00551">
    <property type="entry name" value="Uridine_kinase"/>
    <property type="match status" value="1"/>
</dbReference>
<dbReference type="NCBIfam" id="NF004018">
    <property type="entry name" value="PRK05480.1"/>
    <property type="match status" value="1"/>
</dbReference>
<evidence type="ECO:0000256" key="16">
    <source>
        <dbReference type="HAMAP-Rule" id="MF_00551"/>
    </source>
</evidence>
<evidence type="ECO:0000256" key="13">
    <source>
        <dbReference type="ARBA" id="ARBA00031452"/>
    </source>
</evidence>
<evidence type="ECO:0000256" key="7">
    <source>
        <dbReference type="ARBA" id="ARBA00022490"/>
    </source>
</evidence>
<organism evidence="19 20">
    <name type="scientific">Deinococcus peraridilitoris (strain DSM 19664 / LMG 22246 / CIP 109416 / KR-200)</name>
    <dbReference type="NCBI Taxonomy" id="937777"/>
    <lineage>
        <taxon>Bacteria</taxon>
        <taxon>Thermotogati</taxon>
        <taxon>Deinococcota</taxon>
        <taxon>Deinococci</taxon>
        <taxon>Deinococcales</taxon>
        <taxon>Deinococcaceae</taxon>
        <taxon>Deinococcus</taxon>
    </lineage>
</organism>
<dbReference type="Pfam" id="PF00485">
    <property type="entry name" value="PRK"/>
    <property type="match status" value="1"/>
</dbReference>
<dbReference type="GO" id="GO:0005737">
    <property type="term" value="C:cytoplasm"/>
    <property type="evidence" value="ECO:0007669"/>
    <property type="project" value="UniProtKB-SubCell"/>
</dbReference>
<feature type="domain" description="Phosphoribulokinase/uridine kinase" evidence="18">
    <location>
        <begin position="21"/>
        <end position="204"/>
    </location>
</feature>
<comment type="catalytic activity">
    <reaction evidence="14 17">
        <text>cytidine + ATP = CMP + ADP + H(+)</text>
        <dbReference type="Rhea" id="RHEA:24674"/>
        <dbReference type="ChEBI" id="CHEBI:15378"/>
        <dbReference type="ChEBI" id="CHEBI:17562"/>
        <dbReference type="ChEBI" id="CHEBI:30616"/>
        <dbReference type="ChEBI" id="CHEBI:60377"/>
        <dbReference type="ChEBI" id="CHEBI:456216"/>
        <dbReference type="EC" id="2.7.1.48"/>
    </reaction>
</comment>
<dbReference type="NCBIfam" id="TIGR00235">
    <property type="entry name" value="udk"/>
    <property type="match status" value="1"/>
</dbReference>
<evidence type="ECO:0000259" key="18">
    <source>
        <dbReference type="Pfam" id="PF00485"/>
    </source>
</evidence>
<evidence type="ECO:0000256" key="17">
    <source>
        <dbReference type="RuleBase" id="RU003825"/>
    </source>
</evidence>
<evidence type="ECO:0000313" key="20">
    <source>
        <dbReference type="Proteomes" id="UP000010467"/>
    </source>
</evidence>
<evidence type="ECO:0000256" key="3">
    <source>
        <dbReference type="ARBA" id="ARBA00004784"/>
    </source>
</evidence>
<evidence type="ECO:0000256" key="1">
    <source>
        <dbReference type="ARBA" id="ARBA00004496"/>
    </source>
</evidence>
<comment type="catalytic activity">
    <reaction evidence="15 16 17">
        <text>uridine + ATP = UMP + ADP + H(+)</text>
        <dbReference type="Rhea" id="RHEA:16825"/>
        <dbReference type="ChEBI" id="CHEBI:15378"/>
        <dbReference type="ChEBI" id="CHEBI:16704"/>
        <dbReference type="ChEBI" id="CHEBI:30616"/>
        <dbReference type="ChEBI" id="CHEBI:57865"/>
        <dbReference type="ChEBI" id="CHEBI:456216"/>
        <dbReference type="EC" id="2.7.1.48"/>
    </reaction>
</comment>
<evidence type="ECO:0000256" key="6">
    <source>
        <dbReference type="ARBA" id="ARBA00021478"/>
    </source>
</evidence>
<dbReference type="KEGG" id="dpd:Deipe_0838"/>
<evidence type="ECO:0000256" key="15">
    <source>
        <dbReference type="ARBA" id="ARBA00048909"/>
    </source>
</evidence>
<dbReference type="GO" id="GO:0043771">
    <property type="term" value="F:cytidine kinase activity"/>
    <property type="evidence" value="ECO:0007669"/>
    <property type="project" value="RHEA"/>
</dbReference>
<comment type="pathway">
    <text evidence="2 16 17">Pyrimidine metabolism; UMP biosynthesis via salvage pathway; UMP from uridine: step 1/1.</text>
</comment>
<comment type="similarity">
    <text evidence="4 16 17">Belongs to the uridine kinase family.</text>
</comment>
<dbReference type="UniPathway" id="UPA00579">
    <property type="reaction ID" value="UER00640"/>
</dbReference>
<dbReference type="SUPFAM" id="SSF52540">
    <property type="entry name" value="P-loop containing nucleoside triphosphate hydrolases"/>
    <property type="match status" value="1"/>
</dbReference>
<keyword evidence="20" id="KW-1185">Reference proteome</keyword>
<dbReference type="PANTHER" id="PTHR10285">
    <property type="entry name" value="URIDINE KINASE"/>
    <property type="match status" value="1"/>
</dbReference>
<dbReference type="GO" id="GO:0004849">
    <property type="term" value="F:uridine kinase activity"/>
    <property type="evidence" value="ECO:0007669"/>
    <property type="project" value="UniProtKB-UniRule"/>
</dbReference>
<dbReference type="InterPro" id="IPR000764">
    <property type="entry name" value="Uridine_kinase-like"/>
</dbReference>
<dbReference type="InterPro" id="IPR027417">
    <property type="entry name" value="P-loop_NTPase"/>
</dbReference>
<feature type="binding site" evidence="16">
    <location>
        <begin position="26"/>
        <end position="33"/>
    </location>
    <ligand>
        <name>ATP</name>
        <dbReference type="ChEBI" id="CHEBI:30616"/>
    </ligand>
</feature>
<keyword evidence="7 16" id="KW-0963">Cytoplasm</keyword>
<dbReference type="STRING" id="937777.Deipe_0838"/>
<keyword evidence="10 16" id="KW-0418">Kinase</keyword>
<dbReference type="eggNOG" id="COG0572">
    <property type="taxonomic scope" value="Bacteria"/>
</dbReference>
<dbReference type="UniPathway" id="UPA00574">
    <property type="reaction ID" value="UER00637"/>
</dbReference>
<dbReference type="InterPro" id="IPR006083">
    <property type="entry name" value="PRK/URK"/>
</dbReference>
<evidence type="ECO:0000256" key="11">
    <source>
        <dbReference type="ARBA" id="ARBA00022840"/>
    </source>
</evidence>
<dbReference type="Gene3D" id="3.40.50.300">
    <property type="entry name" value="P-loop containing nucleotide triphosphate hydrolases"/>
    <property type="match status" value="1"/>
</dbReference>
<evidence type="ECO:0000256" key="5">
    <source>
        <dbReference type="ARBA" id="ARBA00012137"/>
    </source>
</evidence>
<dbReference type="EMBL" id="CP003382">
    <property type="protein sequence ID" value="AFZ66412.1"/>
    <property type="molecule type" value="Genomic_DNA"/>
</dbReference>
<dbReference type="GO" id="GO:0005524">
    <property type="term" value="F:ATP binding"/>
    <property type="evidence" value="ECO:0007669"/>
    <property type="project" value="UniProtKB-UniRule"/>
</dbReference>
<sequence length="223" mass="24669">MSDTMTDLHFPSAGTAKEPFVIGVAGGSGSGKTTVTLRVVSTVGAAGAAVLNQDNYYRDQSDIPFDARLGTNYDHPAAFDWELLLAHLDALTSGVPIEMPTYDFTQHTRAARTQTVLPAPVVVLEGFFALYDARLRDRMHLKVFVDADADVRFIRRFLRDTSERGRTPDSVIQQYLDYVRPMHLQFVEPTKRYADVIIPHGGMNEPALDMLTARIRATLPGTA</sequence>
<dbReference type="PRINTS" id="PR00988">
    <property type="entry name" value="URIDINKINASE"/>
</dbReference>
<evidence type="ECO:0000256" key="10">
    <source>
        <dbReference type="ARBA" id="ARBA00022777"/>
    </source>
</evidence>
<accession>K9ZZP3</accession>
<keyword evidence="8 16" id="KW-0808">Transferase</keyword>
<evidence type="ECO:0000256" key="14">
    <source>
        <dbReference type="ARBA" id="ARBA00047436"/>
    </source>
</evidence>
<dbReference type="HOGENOM" id="CLU_021278_1_2_0"/>
<comment type="subcellular location">
    <subcellularLocation>
        <location evidence="1 16 17">Cytoplasm</location>
    </subcellularLocation>
</comment>
<name>K9ZZP3_DEIPD</name>